<reference evidence="1 2" key="1">
    <citation type="submission" date="2024-02" db="EMBL/GenBank/DDBJ databases">
        <title>Deinococcus xinjiangensis NBRC 107630.</title>
        <authorList>
            <person name="Ichikawa N."/>
            <person name="Katano-Makiyama Y."/>
            <person name="Hidaka K."/>
        </authorList>
    </citation>
    <scope>NUCLEOTIDE SEQUENCE [LARGE SCALE GENOMIC DNA]</scope>
    <source>
        <strain evidence="1 2">NBRC 107630</strain>
    </source>
</reference>
<dbReference type="EMBL" id="BAABRN010000006">
    <property type="protein sequence ID" value="GAA5501119.1"/>
    <property type="molecule type" value="Genomic_DNA"/>
</dbReference>
<gene>
    <name evidence="1" type="ORF">Dxin01_00850</name>
</gene>
<sequence length="550" mass="59760">MSFGLPLAARLAHSSAKDAVRLHRVRPVNWTVDLDDAGQIIRVVPHPKAVKGETPYQVLAPKEAKNRAGSIFPLLITDTASYVLGLEKVGGKKQNGRDKQLAYQTLLKQAVHLPLVCAVLRGANALTPERFGELAATAGAAEVSADDIITFRVAGQHPHDDPEVQAFWIDHVASAGGDKAEQVDSATGERGPLASNSPLITGIPGGMATLTWQSTNAPSMRRYGLTTLGLTQPTIERVAARLTELARDPLTSHQPKGSAFKVLHWLEGEGVDPWLSLTQPTPENVRDMLTAASRSAGEEALVNLAVVRGNSARLQVLDHAQVPLSVAARHAQRYLELTRDLPLWQAETALTYPGDKSAERLVAGLYLHVLTGQRLPSGLLPLLLNAWKRELKVTRAQRALTALLLEIPMQDPSTIPPHLANAYQLGRYAQVAHHVHRRANPSSALTVTDRFLRLMATQPTAAFAQMERQLASVLLGLRRSRPQLETVLGKELAAVTAPLTLPLPLRFSLEEQAAFMLGFEHERGARIEAAQIRKAEREMNAARAPQGDQA</sequence>
<evidence type="ECO:0000313" key="2">
    <source>
        <dbReference type="Proteomes" id="UP001458946"/>
    </source>
</evidence>
<dbReference type="RefSeq" id="WP_353541093.1">
    <property type="nucleotide sequence ID" value="NZ_BAABRN010000006.1"/>
</dbReference>
<organism evidence="1 2">
    <name type="scientific">Deinococcus xinjiangensis</name>
    <dbReference type="NCBI Taxonomy" id="457454"/>
    <lineage>
        <taxon>Bacteria</taxon>
        <taxon>Thermotogati</taxon>
        <taxon>Deinococcota</taxon>
        <taxon>Deinococci</taxon>
        <taxon>Deinococcales</taxon>
        <taxon>Deinococcaceae</taxon>
        <taxon>Deinococcus</taxon>
    </lineage>
</organism>
<keyword evidence="2" id="KW-1185">Reference proteome</keyword>
<proteinExistence type="predicted"/>
<evidence type="ECO:0008006" key="3">
    <source>
        <dbReference type="Google" id="ProtNLM"/>
    </source>
</evidence>
<dbReference type="Proteomes" id="UP001458946">
    <property type="component" value="Unassembled WGS sequence"/>
</dbReference>
<dbReference type="Pfam" id="PF09709">
    <property type="entry name" value="Cas_Csd1"/>
    <property type="match status" value="1"/>
</dbReference>
<comment type="caution">
    <text evidence="1">The sequence shown here is derived from an EMBL/GenBank/DDBJ whole genome shotgun (WGS) entry which is preliminary data.</text>
</comment>
<accession>A0ABP9V771</accession>
<dbReference type="InterPro" id="IPR010144">
    <property type="entry name" value="CRISPR-assoc_prot_Csd1-typ"/>
</dbReference>
<name>A0ABP9V771_9DEIO</name>
<evidence type="ECO:0000313" key="1">
    <source>
        <dbReference type="EMBL" id="GAA5501119.1"/>
    </source>
</evidence>
<protein>
    <recommendedName>
        <fullName evidence="3">Type I-C CRISPR-associated protein Cas8c/Csd1</fullName>
    </recommendedName>
</protein>